<dbReference type="PANTHER" id="PTHR30408:SF13">
    <property type="entry name" value="TYPE I RESTRICTION ENZYME HINDI SPECIFICITY SUBUNIT"/>
    <property type="match status" value="1"/>
</dbReference>
<keyword evidence="3" id="KW-0238">DNA-binding</keyword>
<dbReference type="GO" id="GO:0003677">
    <property type="term" value="F:DNA binding"/>
    <property type="evidence" value="ECO:0007669"/>
    <property type="project" value="UniProtKB-KW"/>
</dbReference>
<evidence type="ECO:0000259" key="4">
    <source>
        <dbReference type="Pfam" id="PF01420"/>
    </source>
</evidence>
<dbReference type="AlphaFoldDB" id="A0A1R3WGI0"/>
<evidence type="ECO:0000313" key="6">
    <source>
        <dbReference type="Proteomes" id="UP000186997"/>
    </source>
</evidence>
<dbReference type="Gene3D" id="3.90.220.20">
    <property type="entry name" value="DNA methylase specificity domains"/>
    <property type="match status" value="2"/>
</dbReference>
<comment type="similarity">
    <text evidence="1">Belongs to the type-I restriction system S methylase family.</text>
</comment>
<proteinExistence type="inferred from homology"/>
<dbReference type="EMBL" id="FTPR01000001">
    <property type="protein sequence ID" value="SIT77200.1"/>
    <property type="molecule type" value="Genomic_DNA"/>
</dbReference>
<dbReference type="Proteomes" id="UP000186997">
    <property type="component" value="Unassembled WGS sequence"/>
</dbReference>
<protein>
    <submittedName>
        <fullName evidence="5">Type I restriction enzyme, S subunit</fullName>
    </submittedName>
</protein>
<reference evidence="6" key="1">
    <citation type="submission" date="2017-01" db="EMBL/GenBank/DDBJ databases">
        <authorList>
            <person name="Varghese N."/>
            <person name="Submissions S."/>
        </authorList>
    </citation>
    <scope>NUCLEOTIDE SEQUENCE [LARGE SCALE GENOMIC DNA]</scope>
    <source>
        <strain evidence="6">DSM 29591</strain>
    </source>
</reference>
<dbReference type="InterPro" id="IPR044946">
    <property type="entry name" value="Restrct_endonuc_typeI_TRD_sf"/>
</dbReference>
<dbReference type="GO" id="GO:0009307">
    <property type="term" value="P:DNA restriction-modification system"/>
    <property type="evidence" value="ECO:0007669"/>
    <property type="project" value="UniProtKB-KW"/>
</dbReference>
<evidence type="ECO:0000256" key="1">
    <source>
        <dbReference type="ARBA" id="ARBA00010923"/>
    </source>
</evidence>
<dbReference type="InterPro" id="IPR000055">
    <property type="entry name" value="Restrct_endonuc_typeI_TRD"/>
</dbReference>
<sequence>MRLSEVADFRLGKMLDQRKNKGDLLPYLANKNVRWGEFDLSEMREMRFEERELETFSLKNGDIVMCEGGVPGRCAIWRDQLPKMMYQKALHRIRPFETMNEVYLYYNLSYRAKSGHFEGLFTGSTIKHLPKEKLALVEVDVPDLPTQERIAAILSAYDDLIENNRRRIALLEQAARLLYREWFVHFRFPGHETAKFVDGLPEGWDKRPLIDLTTKLGSGATPRGGAGAYQEVGLTLIRSLNVYDYSFHDDGLVFLNEDQAKKLANVTVEKHDVLLNITGASVARCCMVPDRHLPARVNQHVMIVRTDLDESSPFFILHSINAQQNKEKLLSIARAGGATREALTKDVVGNFEILCPPNELITLFGDQVEQMHEQAETLSALNAQLTRVRDLLLPRLMDGRIPV</sequence>
<keyword evidence="2" id="KW-0680">Restriction system</keyword>
<evidence type="ECO:0000256" key="3">
    <source>
        <dbReference type="ARBA" id="ARBA00023125"/>
    </source>
</evidence>
<accession>A0A1R3WGI0</accession>
<gene>
    <name evidence="5" type="ORF">SAMN05421665_0518</name>
</gene>
<name>A0A1R3WGI0_9RHOB</name>
<evidence type="ECO:0000256" key="2">
    <source>
        <dbReference type="ARBA" id="ARBA00022747"/>
    </source>
</evidence>
<dbReference type="SUPFAM" id="SSF116734">
    <property type="entry name" value="DNA methylase specificity domain"/>
    <property type="match status" value="2"/>
</dbReference>
<feature type="domain" description="Type I restriction modification DNA specificity" evidence="4">
    <location>
        <begin position="1"/>
        <end position="173"/>
    </location>
</feature>
<dbReference type="CDD" id="cd17253">
    <property type="entry name" value="RMtype1_S_Eco933I-TRD2-CR2_like"/>
    <property type="match status" value="1"/>
</dbReference>
<dbReference type="InterPro" id="IPR052021">
    <property type="entry name" value="Type-I_RS_S_subunit"/>
</dbReference>
<keyword evidence="6" id="KW-1185">Reference proteome</keyword>
<evidence type="ECO:0000313" key="5">
    <source>
        <dbReference type="EMBL" id="SIT77200.1"/>
    </source>
</evidence>
<dbReference type="PANTHER" id="PTHR30408">
    <property type="entry name" value="TYPE-1 RESTRICTION ENZYME ECOKI SPECIFICITY PROTEIN"/>
    <property type="match status" value="1"/>
</dbReference>
<dbReference type="Pfam" id="PF01420">
    <property type="entry name" value="Methylase_S"/>
    <property type="match status" value="1"/>
</dbReference>
<dbReference type="STRING" id="287098.SAMN05421665_0518"/>
<organism evidence="5 6">
    <name type="scientific">Yoonia rosea</name>
    <dbReference type="NCBI Taxonomy" id="287098"/>
    <lineage>
        <taxon>Bacteria</taxon>
        <taxon>Pseudomonadati</taxon>
        <taxon>Pseudomonadota</taxon>
        <taxon>Alphaproteobacteria</taxon>
        <taxon>Rhodobacterales</taxon>
        <taxon>Paracoccaceae</taxon>
        <taxon>Yoonia</taxon>
    </lineage>
</organism>